<protein>
    <submittedName>
        <fullName evidence="1">Uncharacterized protein</fullName>
    </submittedName>
</protein>
<dbReference type="OrthoDB" id="2609750at2"/>
<reference evidence="1 2" key="1">
    <citation type="submission" date="2013-07" db="EMBL/GenBank/DDBJ databases">
        <authorList>
            <person name="Weinstock G."/>
            <person name="Sodergren E."/>
            <person name="Wylie T."/>
            <person name="Fulton L."/>
            <person name="Fulton R."/>
            <person name="Fronick C."/>
            <person name="O'Laughlin M."/>
            <person name="Godfrey J."/>
            <person name="Miner T."/>
            <person name="Herter B."/>
            <person name="Appelbaum E."/>
            <person name="Cordes M."/>
            <person name="Lek S."/>
            <person name="Wollam A."/>
            <person name="Pepin K.H."/>
            <person name="Palsikar V.B."/>
            <person name="Mitreva M."/>
            <person name="Wilson R.K."/>
        </authorList>
    </citation>
    <scope>NUCLEOTIDE SEQUENCE [LARGE SCALE GENOMIC DNA]</scope>
    <source>
        <strain evidence="1 2">ATCC 27760</strain>
    </source>
</reference>
<name>U2MDG1_9FIRM</name>
<dbReference type="EMBL" id="AWVF01000031">
    <property type="protein sequence ID" value="ERJ97348.1"/>
    <property type="molecule type" value="Genomic_DNA"/>
</dbReference>
<gene>
    <name evidence="1" type="ORF">RUMCAL_00420</name>
</gene>
<sequence>MGIYLSKDGISYLWSKIKNKFYIKPSTGIPKSDLASSVQTSLGKADTALQKHQDISGKVDNTAAGADSLLSKITNNWTATPTDNTYFIRQDTSSKNEFGRVKFSTLWSYIKSKVESLGYTKNTGTITGIKMNGASKGTSGVVDLGTVITAHQDISGKQDKSTAVTHSANTAVGSATKPVYIAANGAATAITHSINSDVPENAKFTDTTYNDATQSAHGLMTAADKKKLDGIAAGATKVAVDSALSATSTNPVQNKAVKAALDSKSASGHTHAMITNSALWVSGANNTAKWVKLGTLVSSGNFSNAMIRVWSGDGANGRANQNSSFEVQIKDGWQSTESATKACGVTVYRVGCSSVKVKVITTAHDTYTVWAYMPWGYWNGNYAVYGKYKSWTSQQLIQSDEPEGTAADTAYYDQAFLTSTVAKATEATTLTDSGWSNVTTYIVDKSKFNNISTEFRRIGQIAWVKCSFTPNVAMTSITICDVTDIDPFVAVTPANSVYGTGSNNAGTENFIANVSYNPDHKLYLRGNFKPSTIYRLMFSYTVT</sequence>
<comment type="caution">
    <text evidence="1">The sequence shown here is derived from an EMBL/GenBank/DDBJ whole genome shotgun (WGS) entry which is preliminary data.</text>
</comment>
<proteinExistence type="predicted"/>
<organism evidence="1 2">
    <name type="scientific">Ruminococcus callidus ATCC 27760</name>
    <dbReference type="NCBI Taxonomy" id="411473"/>
    <lineage>
        <taxon>Bacteria</taxon>
        <taxon>Bacillati</taxon>
        <taxon>Bacillota</taxon>
        <taxon>Clostridia</taxon>
        <taxon>Eubacteriales</taxon>
        <taxon>Oscillospiraceae</taxon>
        <taxon>Ruminococcus</taxon>
    </lineage>
</organism>
<dbReference type="AlphaFoldDB" id="U2MDG1"/>
<evidence type="ECO:0000313" key="2">
    <source>
        <dbReference type="Proteomes" id="UP000016662"/>
    </source>
</evidence>
<accession>U2MDG1</accession>
<dbReference type="eggNOG" id="COG1196">
    <property type="taxonomic scope" value="Bacteria"/>
</dbReference>
<dbReference type="STRING" id="411473.RUMCAL_00420"/>
<keyword evidence="2" id="KW-1185">Reference proteome</keyword>
<evidence type="ECO:0000313" key="1">
    <source>
        <dbReference type="EMBL" id="ERJ97348.1"/>
    </source>
</evidence>
<dbReference type="Proteomes" id="UP000016662">
    <property type="component" value="Unassembled WGS sequence"/>
</dbReference>
<dbReference type="RefSeq" id="WP_021682025.1">
    <property type="nucleotide sequence ID" value="NZ_KI260389.1"/>
</dbReference>
<dbReference type="PATRIC" id="fig|411473.3.peg.319"/>
<dbReference type="HOGENOM" id="CLU_501409_0_0_9"/>